<dbReference type="GO" id="GO:0032220">
    <property type="term" value="P:plasma membrane fusion involved in cytogamy"/>
    <property type="evidence" value="ECO:0007669"/>
    <property type="project" value="EnsemblFungi"/>
</dbReference>
<dbReference type="PROSITE" id="PS50108">
    <property type="entry name" value="CRIB"/>
    <property type="match status" value="1"/>
</dbReference>
<dbReference type="GO" id="GO:0005737">
    <property type="term" value="C:cytoplasm"/>
    <property type="evidence" value="ECO:0000318"/>
    <property type="project" value="GO_Central"/>
</dbReference>
<dbReference type="FunFam" id="1.10.510.10:FF:000768">
    <property type="entry name" value="Non-specific serine/threonine protein kinase"/>
    <property type="match status" value="1"/>
</dbReference>
<comment type="catalytic activity">
    <reaction evidence="9">
        <text>L-seryl-[protein] + ATP = O-phospho-L-seryl-[protein] + ADP + H(+)</text>
        <dbReference type="Rhea" id="RHEA:17989"/>
        <dbReference type="Rhea" id="RHEA-COMP:9863"/>
        <dbReference type="Rhea" id="RHEA-COMP:11604"/>
        <dbReference type="ChEBI" id="CHEBI:15378"/>
        <dbReference type="ChEBI" id="CHEBI:29999"/>
        <dbReference type="ChEBI" id="CHEBI:30616"/>
        <dbReference type="ChEBI" id="CHEBI:83421"/>
        <dbReference type="ChEBI" id="CHEBI:456216"/>
        <dbReference type="EC" id="2.7.11.1"/>
    </reaction>
</comment>
<dbReference type="VEuPathDB" id="FungiDB:SJAG_02878"/>
<dbReference type="Pfam" id="PF00169">
    <property type="entry name" value="PH"/>
    <property type="match status" value="1"/>
</dbReference>
<dbReference type="Pfam" id="PF00786">
    <property type="entry name" value="PBD"/>
    <property type="match status" value="1"/>
</dbReference>
<gene>
    <name evidence="16" type="primary">shk2</name>
    <name evidence="15" type="ORF">SJAG_02878</name>
</gene>
<evidence type="ECO:0000313" key="17">
    <source>
        <dbReference type="Proteomes" id="UP000001744"/>
    </source>
</evidence>
<dbReference type="PANTHER" id="PTHR45832">
    <property type="entry name" value="SERINE/THREONINE-PROTEIN KINASE SAMKA-RELATED-RELATED"/>
    <property type="match status" value="1"/>
</dbReference>
<protein>
    <submittedName>
        <fullName evidence="15">STE/STE20/PAKA protein kinase Shk2</fullName>
    </submittedName>
</protein>
<evidence type="ECO:0000256" key="3">
    <source>
        <dbReference type="ARBA" id="ARBA00022679"/>
    </source>
</evidence>
<dbReference type="eggNOG" id="KOG0578">
    <property type="taxonomic scope" value="Eukaryota"/>
</dbReference>
<dbReference type="SUPFAM" id="SSF56112">
    <property type="entry name" value="Protein kinase-like (PK-like)"/>
    <property type="match status" value="1"/>
</dbReference>
<keyword evidence="15" id="KW-0418">Kinase</keyword>
<feature type="domain" description="Protein kinase" evidence="13">
    <location>
        <begin position="320"/>
        <end position="576"/>
    </location>
</feature>
<dbReference type="OrthoDB" id="248923at2759"/>
<evidence type="ECO:0000256" key="7">
    <source>
        <dbReference type="ARBA" id="ARBA00022842"/>
    </source>
</evidence>
<keyword evidence="3" id="KW-0808">Transferase</keyword>
<evidence type="ECO:0000256" key="10">
    <source>
        <dbReference type="PROSITE-ProRule" id="PRU10141"/>
    </source>
</evidence>
<dbReference type="STRING" id="402676.B6K1F3"/>
<dbReference type="GO" id="GO:0035556">
    <property type="term" value="P:intracellular signal transduction"/>
    <property type="evidence" value="ECO:0000318"/>
    <property type="project" value="GO_Central"/>
</dbReference>
<evidence type="ECO:0000259" key="14">
    <source>
        <dbReference type="PROSITE" id="PS50108"/>
    </source>
</evidence>
<evidence type="ECO:0000256" key="1">
    <source>
        <dbReference type="ARBA" id="ARBA00001946"/>
    </source>
</evidence>
<reference evidence="15 17" key="1">
    <citation type="journal article" date="2011" name="Science">
        <title>Comparative functional genomics of the fission yeasts.</title>
        <authorList>
            <person name="Rhind N."/>
            <person name="Chen Z."/>
            <person name="Yassour M."/>
            <person name="Thompson D.A."/>
            <person name="Haas B.J."/>
            <person name="Habib N."/>
            <person name="Wapinski I."/>
            <person name="Roy S."/>
            <person name="Lin M.F."/>
            <person name="Heiman D.I."/>
            <person name="Young S.K."/>
            <person name="Furuya K."/>
            <person name="Guo Y."/>
            <person name="Pidoux A."/>
            <person name="Chen H.M."/>
            <person name="Robbertse B."/>
            <person name="Goldberg J.M."/>
            <person name="Aoki K."/>
            <person name="Bayne E.H."/>
            <person name="Berlin A.M."/>
            <person name="Desjardins C.A."/>
            <person name="Dobbs E."/>
            <person name="Dukaj L."/>
            <person name="Fan L."/>
            <person name="FitzGerald M.G."/>
            <person name="French C."/>
            <person name="Gujja S."/>
            <person name="Hansen K."/>
            <person name="Keifenheim D."/>
            <person name="Levin J.Z."/>
            <person name="Mosher R.A."/>
            <person name="Mueller C.A."/>
            <person name="Pfiffner J."/>
            <person name="Priest M."/>
            <person name="Russ C."/>
            <person name="Smialowska A."/>
            <person name="Swoboda P."/>
            <person name="Sykes S.M."/>
            <person name="Vaughn M."/>
            <person name="Vengrova S."/>
            <person name="Yoder R."/>
            <person name="Zeng Q."/>
            <person name="Allshire R."/>
            <person name="Baulcombe D."/>
            <person name="Birren B.W."/>
            <person name="Brown W."/>
            <person name="Ekwall K."/>
            <person name="Kellis M."/>
            <person name="Leatherwood J."/>
            <person name="Levin H."/>
            <person name="Margalit H."/>
            <person name="Martienssen R."/>
            <person name="Nieduszynski C.A."/>
            <person name="Spatafora J.W."/>
            <person name="Friedman N."/>
            <person name="Dalgaard J.Z."/>
            <person name="Baumann P."/>
            <person name="Niki H."/>
            <person name="Regev A."/>
            <person name="Nusbaum C."/>
        </authorList>
    </citation>
    <scope>NUCLEOTIDE SEQUENCE [LARGE SCALE GENOMIC DNA]</scope>
    <source>
        <strain evidence="17">yFS275 / FY16936</strain>
    </source>
</reference>
<dbReference type="Gene3D" id="2.30.29.30">
    <property type="entry name" value="Pleckstrin-homology domain (PH domain)/Phosphotyrosine-binding domain (PTB)"/>
    <property type="match status" value="1"/>
</dbReference>
<dbReference type="Pfam" id="PF00069">
    <property type="entry name" value="Pkinase"/>
    <property type="match status" value="1"/>
</dbReference>
<dbReference type="SUPFAM" id="SSF50729">
    <property type="entry name" value="PH domain-like"/>
    <property type="match status" value="1"/>
</dbReference>
<evidence type="ECO:0000313" key="16">
    <source>
        <dbReference type="JaponicusDB" id="SJAG_02878"/>
    </source>
</evidence>
<keyword evidence="5 10" id="KW-0547">Nucleotide-binding</keyword>
<evidence type="ECO:0000259" key="13">
    <source>
        <dbReference type="PROSITE" id="PS50011"/>
    </source>
</evidence>
<dbReference type="InterPro" id="IPR000095">
    <property type="entry name" value="CRIB_dom"/>
</dbReference>
<dbReference type="InterPro" id="IPR011993">
    <property type="entry name" value="PH-like_dom_sf"/>
</dbReference>
<dbReference type="InterPro" id="IPR017441">
    <property type="entry name" value="Protein_kinase_ATP_BS"/>
</dbReference>
<comment type="catalytic activity">
    <reaction evidence="8">
        <text>L-threonyl-[protein] + ATP = O-phospho-L-threonyl-[protein] + ADP + H(+)</text>
        <dbReference type="Rhea" id="RHEA:46608"/>
        <dbReference type="Rhea" id="RHEA-COMP:11060"/>
        <dbReference type="Rhea" id="RHEA-COMP:11605"/>
        <dbReference type="ChEBI" id="CHEBI:15378"/>
        <dbReference type="ChEBI" id="CHEBI:30013"/>
        <dbReference type="ChEBI" id="CHEBI:30616"/>
        <dbReference type="ChEBI" id="CHEBI:61977"/>
        <dbReference type="ChEBI" id="CHEBI:456216"/>
        <dbReference type="EC" id="2.7.11.1"/>
    </reaction>
</comment>
<evidence type="ECO:0000256" key="11">
    <source>
        <dbReference type="SAM" id="MobiDB-lite"/>
    </source>
</evidence>
<dbReference type="SMART" id="SM00285">
    <property type="entry name" value="PBD"/>
    <property type="match status" value="1"/>
</dbReference>
<feature type="binding site" evidence="10">
    <location>
        <position position="353"/>
    </location>
    <ligand>
        <name>ATP</name>
        <dbReference type="ChEBI" id="CHEBI:30616"/>
    </ligand>
</feature>
<dbReference type="Gene3D" id="1.10.510.10">
    <property type="entry name" value="Transferase(Phosphotransferase) domain 1"/>
    <property type="match status" value="1"/>
</dbReference>
<dbReference type="CDD" id="cd06614">
    <property type="entry name" value="STKc_PAK"/>
    <property type="match status" value="1"/>
</dbReference>
<dbReference type="Gene3D" id="3.90.810.10">
    <property type="entry name" value="CRIB domain"/>
    <property type="match status" value="1"/>
</dbReference>
<keyword evidence="17" id="KW-1185">Reference proteome</keyword>
<dbReference type="Gene3D" id="3.30.200.20">
    <property type="entry name" value="Phosphorylase Kinase, domain 1"/>
    <property type="match status" value="1"/>
</dbReference>
<evidence type="ECO:0000256" key="8">
    <source>
        <dbReference type="ARBA" id="ARBA00047899"/>
    </source>
</evidence>
<dbReference type="PANTHER" id="PTHR45832:SF22">
    <property type="entry name" value="SERINE_THREONINE-PROTEIN KINASE SAMKA-RELATED"/>
    <property type="match status" value="1"/>
</dbReference>
<dbReference type="InterPro" id="IPR011009">
    <property type="entry name" value="Kinase-like_dom_sf"/>
</dbReference>
<dbReference type="PROSITE" id="PS50011">
    <property type="entry name" value="PROTEIN_KINASE_DOM"/>
    <property type="match status" value="1"/>
</dbReference>
<dbReference type="GO" id="GO:0043408">
    <property type="term" value="P:regulation of MAPK cascade"/>
    <property type="evidence" value="ECO:0000318"/>
    <property type="project" value="GO_Central"/>
</dbReference>
<dbReference type="GO" id="GO:0005524">
    <property type="term" value="F:ATP binding"/>
    <property type="evidence" value="ECO:0007669"/>
    <property type="project" value="UniProtKB-UniRule"/>
</dbReference>
<dbReference type="JaponicusDB" id="SJAG_02878">
    <property type="gene designation" value="shk2"/>
</dbReference>
<sequence>MLLNVRGHNIELFPSRELTRGKGQIKAGWISLKDGKIPYFPWVKKWLVLSHNSLSIYRRESSSEPQILILLKDIEGVSRLPSRPYGFLLNYIVHEKEARRRNLEISLSTQVDFCSWMDEITQRYQANKVSSPMNVKHKVHVVVDNTGHFSGLPNEWVKLLMSSTLTREDCMNDSQAVYQALDFYSKRILGDGKTNSGETKNHEGTNGYHMDHAAAGGRSGPLHVSSSFSVRPKEASPSLPFQDVLRRSISVKQPGQERSYVSKKTQLGLGAVAQSSYGQINASSATTFSTAEEKKLPLSNQQAMSMLVSFVTNKDPRSCLDVSKKIGQGASGAVYVARVLEKRYGPHEKVAIKSIDMNNQNRKELIINELTVMKESNHPNIVNFLDAFLVKQRYLWVVMEFMSAGSLTDVIERHKLTERQIARICLETCTGIQHLHSRNIIHRDIKSDNVLLDVEGHIKITDFGFCARLTNHMNKRVTMVGTPYWMAPEVIKQQRYGPKVDIWSLGIMTIEMIENEPPYLKEDPIKALYLIAKIGTPTLRQPELLSPELRSFLSASLTISVISRATAAELLTHEFLKKACTTDELKHLVLRTQAIKGKR</sequence>
<dbReference type="OMA" id="MRESFHP"/>
<dbReference type="InterPro" id="IPR008271">
    <property type="entry name" value="Ser/Thr_kinase_AS"/>
</dbReference>
<keyword evidence="7" id="KW-0460">Magnesium</keyword>
<evidence type="ECO:0000256" key="9">
    <source>
        <dbReference type="ARBA" id="ARBA00048679"/>
    </source>
</evidence>
<feature type="region of interest" description="Disordered" evidence="11">
    <location>
        <begin position="192"/>
        <end position="234"/>
    </location>
</feature>
<proteinExistence type="inferred from homology"/>
<feature type="domain" description="CRIB" evidence="14">
    <location>
        <begin position="129"/>
        <end position="142"/>
    </location>
</feature>
<dbReference type="InterPro" id="IPR001849">
    <property type="entry name" value="PH_domain"/>
</dbReference>
<evidence type="ECO:0000256" key="6">
    <source>
        <dbReference type="ARBA" id="ARBA00022840"/>
    </source>
</evidence>
<dbReference type="InterPro" id="IPR036936">
    <property type="entry name" value="CRIB_dom_sf"/>
</dbReference>
<dbReference type="GO" id="GO:0016020">
    <property type="term" value="C:membrane"/>
    <property type="evidence" value="ECO:0007669"/>
    <property type="project" value="EnsemblFungi"/>
</dbReference>
<evidence type="ECO:0000313" key="15">
    <source>
        <dbReference type="EMBL" id="EEB07774.1"/>
    </source>
</evidence>
<evidence type="ECO:0000256" key="2">
    <source>
        <dbReference type="ARBA" id="ARBA00008874"/>
    </source>
</evidence>
<dbReference type="Proteomes" id="UP000001744">
    <property type="component" value="Unassembled WGS sequence"/>
</dbReference>
<keyword evidence="6 10" id="KW-0067">ATP-binding</keyword>
<dbReference type="PROSITE" id="PS00107">
    <property type="entry name" value="PROTEIN_KINASE_ATP"/>
    <property type="match status" value="1"/>
</dbReference>
<dbReference type="SMART" id="SM00220">
    <property type="entry name" value="S_TKc"/>
    <property type="match status" value="1"/>
</dbReference>
<organism evidence="15 17">
    <name type="scientific">Schizosaccharomyces japonicus (strain yFS275 / FY16936)</name>
    <name type="common">Fission yeast</name>
    <dbReference type="NCBI Taxonomy" id="402676"/>
    <lineage>
        <taxon>Eukaryota</taxon>
        <taxon>Fungi</taxon>
        <taxon>Dikarya</taxon>
        <taxon>Ascomycota</taxon>
        <taxon>Taphrinomycotina</taxon>
        <taxon>Schizosaccharomycetes</taxon>
        <taxon>Schizosaccharomycetales</taxon>
        <taxon>Schizosaccharomycetaceae</taxon>
        <taxon>Schizosaccharomyces</taxon>
    </lineage>
</organism>
<dbReference type="GeneID" id="7048563"/>
<dbReference type="AlphaFoldDB" id="B6K1F3"/>
<evidence type="ECO:0000256" key="4">
    <source>
        <dbReference type="ARBA" id="ARBA00022723"/>
    </source>
</evidence>
<dbReference type="EMBL" id="KE651166">
    <property type="protein sequence ID" value="EEB07774.1"/>
    <property type="molecule type" value="Genomic_DNA"/>
</dbReference>
<evidence type="ECO:0000259" key="12">
    <source>
        <dbReference type="PROSITE" id="PS50003"/>
    </source>
</evidence>
<dbReference type="PROSITE" id="PS00108">
    <property type="entry name" value="PROTEIN_KINASE_ST"/>
    <property type="match status" value="1"/>
</dbReference>
<dbReference type="SMART" id="SM00233">
    <property type="entry name" value="PH"/>
    <property type="match status" value="1"/>
</dbReference>
<dbReference type="HOGENOM" id="CLU_000288_26_6_1"/>
<comment type="similarity">
    <text evidence="2">Belongs to the protein kinase superfamily. STE Ser/Thr protein kinase family. STE20 subfamily.</text>
</comment>
<dbReference type="CDD" id="cd13279">
    <property type="entry name" value="PH_Cla4_Ste20"/>
    <property type="match status" value="1"/>
</dbReference>
<dbReference type="GO" id="GO:0046872">
    <property type="term" value="F:metal ion binding"/>
    <property type="evidence" value="ECO:0007669"/>
    <property type="project" value="UniProtKB-KW"/>
</dbReference>
<dbReference type="PROSITE" id="PS50003">
    <property type="entry name" value="PH_DOMAIN"/>
    <property type="match status" value="1"/>
</dbReference>
<keyword evidence="4" id="KW-0479">Metal-binding</keyword>
<comment type="cofactor">
    <cofactor evidence="1">
        <name>Mg(2+)</name>
        <dbReference type="ChEBI" id="CHEBI:18420"/>
    </cofactor>
</comment>
<feature type="domain" description="PH" evidence="12">
    <location>
        <begin position="23"/>
        <end position="125"/>
    </location>
</feature>
<dbReference type="InterPro" id="IPR051931">
    <property type="entry name" value="PAK3-like"/>
</dbReference>
<dbReference type="RefSeq" id="XP_002174067.1">
    <property type="nucleotide sequence ID" value="XM_002174031.2"/>
</dbReference>
<dbReference type="GO" id="GO:0005829">
    <property type="term" value="C:cytosol"/>
    <property type="evidence" value="ECO:0007669"/>
    <property type="project" value="EnsemblFungi"/>
</dbReference>
<dbReference type="GO" id="GO:0106310">
    <property type="term" value="F:protein serine kinase activity"/>
    <property type="evidence" value="ECO:0007669"/>
    <property type="project" value="RHEA"/>
</dbReference>
<evidence type="ECO:0000256" key="5">
    <source>
        <dbReference type="ARBA" id="ARBA00022741"/>
    </source>
</evidence>
<dbReference type="InterPro" id="IPR000719">
    <property type="entry name" value="Prot_kinase_dom"/>
</dbReference>
<accession>B6K1F3</accession>
<dbReference type="GO" id="GO:0009267">
    <property type="term" value="P:cellular response to starvation"/>
    <property type="evidence" value="ECO:0000318"/>
    <property type="project" value="GO_Central"/>
</dbReference>
<name>B6K1F3_SCHJY</name>
<dbReference type="GO" id="GO:0004674">
    <property type="term" value="F:protein serine/threonine kinase activity"/>
    <property type="evidence" value="ECO:0000318"/>
    <property type="project" value="GO_Central"/>
</dbReference>